<accession>A0A4Y9LYF4</accession>
<dbReference type="SUPFAM" id="SSF103473">
    <property type="entry name" value="MFS general substrate transporter"/>
    <property type="match status" value="1"/>
</dbReference>
<evidence type="ECO:0000259" key="8">
    <source>
        <dbReference type="PROSITE" id="PS50850"/>
    </source>
</evidence>
<feature type="transmembrane region" description="Helical" evidence="7">
    <location>
        <begin position="88"/>
        <end position="107"/>
    </location>
</feature>
<protein>
    <submittedName>
        <fullName evidence="9">MFS transporter</fullName>
    </submittedName>
</protein>
<feature type="transmembrane region" description="Helical" evidence="7">
    <location>
        <begin position="113"/>
        <end position="135"/>
    </location>
</feature>
<dbReference type="GO" id="GO:0022857">
    <property type="term" value="F:transmembrane transporter activity"/>
    <property type="evidence" value="ECO:0007669"/>
    <property type="project" value="InterPro"/>
</dbReference>
<dbReference type="InterPro" id="IPR036259">
    <property type="entry name" value="MFS_trans_sf"/>
</dbReference>
<evidence type="ECO:0000256" key="2">
    <source>
        <dbReference type="ARBA" id="ARBA00022448"/>
    </source>
</evidence>
<feature type="domain" description="Major facilitator superfamily (MFS) profile" evidence="8">
    <location>
        <begin position="20"/>
        <end position="405"/>
    </location>
</feature>
<evidence type="ECO:0000256" key="6">
    <source>
        <dbReference type="ARBA" id="ARBA00023136"/>
    </source>
</evidence>
<dbReference type="Gene3D" id="1.20.1250.20">
    <property type="entry name" value="MFS general substrate transporter like domains"/>
    <property type="match status" value="1"/>
</dbReference>
<dbReference type="Proteomes" id="UP000297966">
    <property type="component" value="Unassembled WGS sequence"/>
</dbReference>
<feature type="transmembrane region" description="Helical" evidence="7">
    <location>
        <begin position="289"/>
        <end position="308"/>
    </location>
</feature>
<dbReference type="PANTHER" id="PTHR23517">
    <property type="entry name" value="RESISTANCE PROTEIN MDTM, PUTATIVE-RELATED-RELATED"/>
    <property type="match status" value="1"/>
</dbReference>
<evidence type="ECO:0000256" key="7">
    <source>
        <dbReference type="SAM" id="Phobius"/>
    </source>
</evidence>
<feature type="transmembrane region" description="Helical" evidence="7">
    <location>
        <begin position="53"/>
        <end position="76"/>
    </location>
</feature>
<dbReference type="EMBL" id="SPQT01000006">
    <property type="protein sequence ID" value="TFV47885.1"/>
    <property type="molecule type" value="Genomic_DNA"/>
</dbReference>
<evidence type="ECO:0000256" key="4">
    <source>
        <dbReference type="ARBA" id="ARBA00022692"/>
    </source>
</evidence>
<dbReference type="AlphaFoldDB" id="A0A4Y9LYF4"/>
<keyword evidence="10" id="KW-1185">Reference proteome</keyword>
<feature type="transmembrane region" description="Helical" evidence="7">
    <location>
        <begin position="383"/>
        <end position="404"/>
    </location>
</feature>
<feature type="transmembrane region" description="Helical" evidence="7">
    <location>
        <begin position="260"/>
        <end position="282"/>
    </location>
</feature>
<keyword evidence="6 7" id="KW-0472">Membrane</keyword>
<dbReference type="Pfam" id="PF07690">
    <property type="entry name" value="MFS_1"/>
    <property type="match status" value="1"/>
</dbReference>
<evidence type="ECO:0000256" key="5">
    <source>
        <dbReference type="ARBA" id="ARBA00022989"/>
    </source>
</evidence>
<dbReference type="InterPro" id="IPR050171">
    <property type="entry name" value="MFS_Transporters"/>
</dbReference>
<comment type="caution">
    <text evidence="9">The sequence shown here is derived from an EMBL/GenBank/DDBJ whole genome shotgun (WGS) entry which is preliminary data.</text>
</comment>
<feature type="transmembrane region" description="Helical" evidence="7">
    <location>
        <begin position="180"/>
        <end position="197"/>
    </location>
</feature>
<evidence type="ECO:0000256" key="1">
    <source>
        <dbReference type="ARBA" id="ARBA00004651"/>
    </source>
</evidence>
<evidence type="ECO:0000313" key="9">
    <source>
        <dbReference type="EMBL" id="TFV47885.1"/>
    </source>
</evidence>
<keyword evidence="3" id="KW-1003">Cell membrane</keyword>
<feature type="transmembrane region" description="Helical" evidence="7">
    <location>
        <begin position="352"/>
        <end position="377"/>
    </location>
</feature>
<dbReference type="PROSITE" id="PS50850">
    <property type="entry name" value="MFS"/>
    <property type="match status" value="1"/>
</dbReference>
<comment type="subcellular location">
    <subcellularLocation>
        <location evidence="1">Cell membrane</location>
        <topology evidence="1">Multi-pass membrane protein</topology>
    </subcellularLocation>
</comment>
<feature type="transmembrane region" description="Helical" evidence="7">
    <location>
        <begin position="21"/>
        <end position="47"/>
    </location>
</feature>
<gene>
    <name evidence="9" type="ORF">E4K65_13740</name>
</gene>
<dbReference type="InterPro" id="IPR020846">
    <property type="entry name" value="MFS_dom"/>
</dbReference>
<proteinExistence type="predicted"/>
<evidence type="ECO:0000256" key="3">
    <source>
        <dbReference type="ARBA" id="ARBA00022475"/>
    </source>
</evidence>
<keyword evidence="4 7" id="KW-0812">Transmembrane</keyword>
<dbReference type="InterPro" id="IPR011701">
    <property type="entry name" value="MFS"/>
</dbReference>
<dbReference type="RefSeq" id="WP_135174615.1">
    <property type="nucleotide sequence ID" value="NZ_SPQT01000006.1"/>
</dbReference>
<sequence length="413" mass="42615">MVRVGTTSVPSGARSEFGKTATIVAVGSLIGALFAGSTVATPLYVIYKQQLGFSQITLTLIYAVYVVGNLTALMIFGRMSDQVGRRRTAVIAIGIAIVGALVFLFAHGIASLYVARVLSGLAIGIGAGTGTAWLAELVAEQDRSRATVIATIANFTGLGLGALIAGLLAEYVAFPLRTPFIAYLAILLIVAAVLAFARETINRPLAAFAQLSLRPRAGVPSSIRPRFVAPAVTGFGAMALVAFFAALAPSVLASELHVTSHAVAGAIFLELAAAVALVIALTRSLPSRAAMLWSLGLMLPSLALLVTAQFAESLVVMIAATATCGVAAGLGYRGSLQVVNQIAPDDRRAEVVSAYFVCCFLGNALPVIGIGVLSTLISSTVASLVFATTIAVFAVVALVFGLKYQAGEMEPRK</sequence>
<dbReference type="OrthoDB" id="9810492at2"/>
<organism evidence="9 10">
    <name type="scientific">Bradyrhizobium niftali</name>
    <dbReference type="NCBI Taxonomy" id="2560055"/>
    <lineage>
        <taxon>Bacteria</taxon>
        <taxon>Pseudomonadati</taxon>
        <taxon>Pseudomonadota</taxon>
        <taxon>Alphaproteobacteria</taxon>
        <taxon>Hyphomicrobiales</taxon>
        <taxon>Nitrobacteraceae</taxon>
        <taxon>Bradyrhizobium</taxon>
    </lineage>
</organism>
<reference evidence="9 10" key="1">
    <citation type="submission" date="2019-03" db="EMBL/GenBank/DDBJ databases">
        <title>Bradyrhizobium diversity isolated from nodules of Chamaecrista fasciculata.</title>
        <authorList>
            <person name="Klepa M.S."/>
            <person name="Urquiaga M.O."/>
            <person name="Hungria M."/>
            <person name="Delamuta J.R."/>
        </authorList>
    </citation>
    <scope>NUCLEOTIDE SEQUENCE [LARGE SCALE GENOMIC DNA]</scope>
    <source>
        <strain evidence="9 10">CNPSo 3448</strain>
    </source>
</reference>
<dbReference type="GO" id="GO:0005886">
    <property type="term" value="C:plasma membrane"/>
    <property type="evidence" value="ECO:0007669"/>
    <property type="project" value="UniProtKB-SubCell"/>
</dbReference>
<keyword evidence="5 7" id="KW-1133">Transmembrane helix</keyword>
<evidence type="ECO:0000313" key="10">
    <source>
        <dbReference type="Proteomes" id="UP000297966"/>
    </source>
</evidence>
<feature type="transmembrane region" description="Helical" evidence="7">
    <location>
        <begin position="314"/>
        <end position="332"/>
    </location>
</feature>
<keyword evidence="2" id="KW-0813">Transport</keyword>
<name>A0A4Y9LYF4_9BRAD</name>
<dbReference type="PANTHER" id="PTHR23517:SF13">
    <property type="entry name" value="MAJOR FACILITATOR SUPERFAMILY MFS_1"/>
    <property type="match status" value="1"/>
</dbReference>
<feature type="transmembrane region" description="Helical" evidence="7">
    <location>
        <begin position="227"/>
        <end position="248"/>
    </location>
</feature>
<feature type="transmembrane region" description="Helical" evidence="7">
    <location>
        <begin position="147"/>
        <end position="168"/>
    </location>
</feature>